<dbReference type="Proteomes" id="UP000265703">
    <property type="component" value="Unassembled WGS sequence"/>
</dbReference>
<feature type="signal peptide" evidence="1">
    <location>
        <begin position="1"/>
        <end position="25"/>
    </location>
</feature>
<keyword evidence="1" id="KW-0732">Signal</keyword>
<dbReference type="EMBL" id="QKYT01000481">
    <property type="protein sequence ID" value="RIA84609.1"/>
    <property type="molecule type" value="Genomic_DNA"/>
</dbReference>
<evidence type="ECO:0000313" key="2">
    <source>
        <dbReference type="EMBL" id="RIA84609.1"/>
    </source>
</evidence>
<evidence type="ECO:0000313" key="3">
    <source>
        <dbReference type="Proteomes" id="UP000265703"/>
    </source>
</evidence>
<accession>A0A397SIA0</accession>
<comment type="caution">
    <text evidence="2">The sequence shown here is derived from an EMBL/GenBank/DDBJ whole genome shotgun (WGS) entry which is preliminary data.</text>
</comment>
<evidence type="ECO:0008006" key="4">
    <source>
        <dbReference type="Google" id="ProtNLM"/>
    </source>
</evidence>
<protein>
    <recommendedName>
        <fullName evidence="4">Reelin domain-containing protein</fullName>
    </recommendedName>
</protein>
<name>A0A397SIA0_9GLOM</name>
<reference evidence="2 3" key="1">
    <citation type="submission" date="2018-06" db="EMBL/GenBank/DDBJ databases">
        <title>Comparative genomics reveals the genomic features of Rhizophagus irregularis, R. cerebriforme, R. diaphanum and Gigaspora rosea, and their symbiotic lifestyle signature.</title>
        <authorList>
            <person name="Morin E."/>
            <person name="San Clemente H."/>
            <person name="Chen E.C.H."/>
            <person name="De La Providencia I."/>
            <person name="Hainaut M."/>
            <person name="Kuo A."/>
            <person name="Kohler A."/>
            <person name="Murat C."/>
            <person name="Tang N."/>
            <person name="Roy S."/>
            <person name="Loubradou J."/>
            <person name="Henrissat B."/>
            <person name="Grigoriev I.V."/>
            <person name="Corradi N."/>
            <person name="Roux C."/>
            <person name="Martin F.M."/>
        </authorList>
    </citation>
    <scope>NUCLEOTIDE SEQUENCE [LARGE SCALE GENOMIC DNA]</scope>
    <source>
        <strain evidence="2 3">DAOM 227022</strain>
    </source>
</reference>
<evidence type="ECO:0000256" key="1">
    <source>
        <dbReference type="SAM" id="SignalP"/>
    </source>
</evidence>
<organism evidence="2 3">
    <name type="scientific">Glomus cerebriforme</name>
    <dbReference type="NCBI Taxonomy" id="658196"/>
    <lineage>
        <taxon>Eukaryota</taxon>
        <taxon>Fungi</taxon>
        <taxon>Fungi incertae sedis</taxon>
        <taxon>Mucoromycota</taxon>
        <taxon>Glomeromycotina</taxon>
        <taxon>Glomeromycetes</taxon>
        <taxon>Glomerales</taxon>
        <taxon>Glomeraceae</taxon>
        <taxon>Glomus</taxon>
    </lineage>
</organism>
<sequence>MNQKRSIILFTLLVFFLIYVEKTHGCHPSGSLSREDYDCTPGWDGVEITDVTWDPNSPEMTITVYIPDGNDGKNAPQAYGHFRFTSGGDSNVYELINKQKFVNTHKCAEKGSNEVNPYTSSYTYDELYRPLNGETFRIWISVYWSCIYPDLGGSVLCCHRDMVYTNTVKY</sequence>
<dbReference type="AlphaFoldDB" id="A0A397SIA0"/>
<proteinExistence type="predicted"/>
<feature type="chain" id="PRO_5017220124" description="Reelin domain-containing protein" evidence="1">
    <location>
        <begin position="26"/>
        <end position="170"/>
    </location>
</feature>
<gene>
    <name evidence="2" type="ORF">C1645_832036</name>
</gene>
<keyword evidence="3" id="KW-1185">Reference proteome</keyword>
<dbReference type="OrthoDB" id="2303755at2759"/>